<reference evidence="2" key="1">
    <citation type="submission" date="2022-01" db="EMBL/GenBank/DDBJ databases">
        <authorList>
            <person name="Karlyshev A.V."/>
            <person name="Jaspars M."/>
        </authorList>
    </citation>
    <scope>NUCLEOTIDE SEQUENCE</scope>
    <source>
        <strain evidence="2">AGSA3-2</strain>
    </source>
</reference>
<organism evidence="2 3">
    <name type="scientific">Alloalcanivorax xenomutans</name>
    <dbReference type="NCBI Taxonomy" id="1094342"/>
    <lineage>
        <taxon>Bacteria</taxon>
        <taxon>Pseudomonadati</taxon>
        <taxon>Pseudomonadota</taxon>
        <taxon>Gammaproteobacteria</taxon>
        <taxon>Oceanospirillales</taxon>
        <taxon>Alcanivoracaceae</taxon>
        <taxon>Alloalcanivorax</taxon>
    </lineage>
</organism>
<feature type="transmembrane region" description="Helical" evidence="1">
    <location>
        <begin position="64"/>
        <end position="87"/>
    </location>
</feature>
<keyword evidence="1" id="KW-1133">Transmembrane helix</keyword>
<protein>
    <recommendedName>
        <fullName evidence="4">Transmembrane protein (PGPGW)</fullName>
    </recommendedName>
</protein>
<gene>
    <name evidence="2" type="ORF">LZG35_11515</name>
</gene>
<feature type="transmembrane region" description="Helical" evidence="1">
    <location>
        <begin position="93"/>
        <end position="111"/>
    </location>
</feature>
<dbReference type="GeneID" id="94686795"/>
<dbReference type="AlphaFoldDB" id="A0A9Q3ZF84"/>
<comment type="caution">
    <text evidence="2">The sequence shown here is derived from an EMBL/GenBank/DDBJ whole genome shotgun (WGS) entry which is preliminary data.</text>
</comment>
<proteinExistence type="predicted"/>
<keyword evidence="1" id="KW-0812">Transmembrane</keyword>
<dbReference type="Proteomes" id="UP001107961">
    <property type="component" value="Unassembled WGS sequence"/>
</dbReference>
<accession>A0A9Q3ZF84</accession>
<dbReference type="EMBL" id="JAJVKT010000012">
    <property type="protein sequence ID" value="MCE7509266.1"/>
    <property type="molecule type" value="Genomic_DNA"/>
</dbReference>
<sequence length="141" mass="16357">MTLSLPPWLHQLGQTLEPWFPTLTLIGLLMAVISTLAIPWLVIRMPADYFTAERRPTHYRHPGHWVLWALRNALAVVLLVAGLLMLVLPGQGLLTMLIAVMVSTFPGKYRLERAIIRQHSVFRAVNWIRRRRRREPLHYPP</sequence>
<keyword evidence="1" id="KW-0472">Membrane</keyword>
<keyword evidence="3" id="KW-1185">Reference proteome</keyword>
<evidence type="ECO:0000313" key="2">
    <source>
        <dbReference type="EMBL" id="MCE7509266.1"/>
    </source>
</evidence>
<feature type="transmembrane region" description="Helical" evidence="1">
    <location>
        <begin position="20"/>
        <end position="43"/>
    </location>
</feature>
<evidence type="ECO:0000256" key="1">
    <source>
        <dbReference type="SAM" id="Phobius"/>
    </source>
</evidence>
<name>A0A9Q3ZF84_9GAMM</name>
<evidence type="ECO:0000313" key="3">
    <source>
        <dbReference type="Proteomes" id="UP001107961"/>
    </source>
</evidence>
<evidence type="ECO:0008006" key="4">
    <source>
        <dbReference type="Google" id="ProtNLM"/>
    </source>
</evidence>
<dbReference type="RefSeq" id="WP_055100111.1">
    <property type="nucleotide sequence ID" value="NZ_CP102389.1"/>
</dbReference>